<evidence type="ECO:0000313" key="2">
    <source>
        <dbReference type="EMBL" id="KGF72893.1"/>
    </source>
</evidence>
<feature type="transmembrane region" description="Helical" evidence="1">
    <location>
        <begin position="12"/>
        <end position="32"/>
    </location>
</feature>
<dbReference type="Proteomes" id="UP000030170">
    <property type="component" value="Unassembled WGS sequence"/>
</dbReference>
<dbReference type="STRING" id="1497020.DO97_04110"/>
<accession>A0A098TPY8</accession>
<keyword evidence="1" id="KW-1133">Transmembrane helix</keyword>
<organism evidence="2 3">
    <name type="scientific">Neosynechococcus sphagnicola sy1</name>
    <dbReference type="NCBI Taxonomy" id="1497020"/>
    <lineage>
        <taxon>Bacteria</taxon>
        <taxon>Bacillati</taxon>
        <taxon>Cyanobacteriota</taxon>
        <taxon>Cyanophyceae</taxon>
        <taxon>Neosynechococcales</taxon>
        <taxon>Neosynechococcaceae</taxon>
        <taxon>Neosynechococcus</taxon>
    </lineage>
</organism>
<comment type="caution">
    <text evidence="2">The sequence shown here is derived from an EMBL/GenBank/DDBJ whole genome shotgun (WGS) entry which is preliminary data.</text>
</comment>
<name>A0A098TPY8_9CYAN</name>
<keyword evidence="3" id="KW-1185">Reference proteome</keyword>
<reference evidence="2 3" key="1">
    <citation type="journal article" date="2014" name="Mol. Ecol.">
        <title>Evolution of Synechococcus.</title>
        <authorList>
            <person name="Dvorak P."/>
            <person name="Casamatta D."/>
            <person name="Hasler P."/>
            <person name="Poulickova A."/>
            <person name="Ondrej V."/>
            <person name="Sanges R."/>
        </authorList>
    </citation>
    <scope>NUCLEOTIDE SEQUENCE [LARGE SCALE GENOMIC DNA]</scope>
    <source>
        <strain evidence="2 3">CAUP A 1101</strain>
    </source>
</reference>
<dbReference type="AlphaFoldDB" id="A0A098TPY8"/>
<keyword evidence="1" id="KW-0472">Membrane</keyword>
<evidence type="ECO:0000256" key="1">
    <source>
        <dbReference type="SAM" id="Phobius"/>
    </source>
</evidence>
<keyword evidence="1" id="KW-0812">Transmembrane</keyword>
<sequence length="177" mass="19626">MSTSMNHYLAKLFIGIGVLGSTLFGVASIHLFTDQSFYPTTENTELVHGRLREAIQIDPKVAGKGLEIWLQGAAIPYRGSSGYPKYYRAVLLDTFVPGAEVEVTINPAEKVKPRRDLVRGQDFINLYSLSVNGKQVFTHQDYIAWSHQNTQKGKIVAPVLLGCGLLIIGFGLYIIKR</sequence>
<feature type="transmembrane region" description="Helical" evidence="1">
    <location>
        <begin position="155"/>
        <end position="175"/>
    </location>
</feature>
<evidence type="ECO:0000313" key="3">
    <source>
        <dbReference type="Proteomes" id="UP000030170"/>
    </source>
</evidence>
<gene>
    <name evidence="2" type="ORF">DO97_04110</name>
</gene>
<dbReference type="EMBL" id="JJML01000017">
    <property type="protein sequence ID" value="KGF72893.1"/>
    <property type="molecule type" value="Genomic_DNA"/>
</dbReference>
<proteinExistence type="predicted"/>
<protein>
    <submittedName>
        <fullName evidence="2">Uncharacterized protein</fullName>
    </submittedName>
</protein>